<dbReference type="EMBL" id="JAIKTS010000003">
    <property type="protein sequence ID" value="MCL7714942.1"/>
    <property type="molecule type" value="Genomic_DNA"/>
</dbReference>
<keyword evidence="1" id="KW-0472">Membrane</keyword>
<feature type="transmembrane region" description="Helical" evidence="1">
    <location>
        <begin position="232"/>
        <end position="254"/>
    </location>
</feature>
<feature type="transmembrane region" description="Helical" evidence="1">
    <location>
        <begin position="359"/>
        <end position="379"/>
    </location>
</feature>
<feature type="transmembrane region" description="Helical" evidence="1">
    <location>
        <begin position="292"/>
        <end position="314"/>
    </location>
</feature>
<dbReference type="InterPro" id="IPR002656">
    <property type="entry name" value="Acyl_transf_3_dom"/>
</dbReference>
<sequence>MSAPPENARLRQDIQGLRGVAVGLVLLFHVWPRLLPGGYVGVDVFFVISGYLITSLLLREAAATGGIDFATFYLRRARRLLPAATLVLAVVVLTTPLLLPAHRWAETAAEVVASATYVENWWLAHAAVDYLSAENAASPVQHYWSLSIEEQFYIVWPALIALASLVAARLRLGANRVVRAVVVAVVGVSLLLSIQTTRAEPAQAYFFSHARVWELAIGAALAAWPRALPRPIAGWLGLAGIVAILYAAITFSAATPFPGYMALLPVLGAAAVLAAGADGGGYRVLAIRPLTFVGDISYSLYLWHWPLIVFHAAYSGREPGLWSGLALVVVAVGLAWVSKRQVEDRFRHVREGGRGVVKLVAAAAIPVGLALALLGYIHAAGRVDATTHPGARVLDGVQAPEGKGYAPALEALGLDRAAAYDNGCHLSFAGDEPVACRFGDPSGALKVWVVGDSHAVNWLPAIEEIAKRRQWNVSSYTKSSCGWMPVMTRRDGQPYRECRAWGQRLFALLEQERPDVVIVSQMYSHRTHARNGGKAPSVPAALRRTWSRIEASGAQVVVIADTPRWARDPGQCLARDAGCALPLRQLAHRDPQLSALRKAPTVGLVDMTDTVCPDARCPVVIGNVVVWRDRHHLTASYARSAADILERRLTAASTRLSQNE</sequence>
<keyword evidence="4" id="KW-0808">Transferase</keyword>
<feature type="transmembrane region" description="Helical" evidence="1">
    <location>
        <begin position="38"/>
        <end position="58"/>
    </location>
</feature>
<accession>A0ABT0SHX1</accession>
<feature type="transmembrane region" description="Helical" evidence="1">
    <location>
        <begin position="177"/>
        <end position="194"/>
    </location>
</feature>
<evidence type="ECO:0000256" key="1">
    <source>
        <dbReference type="SAM" id="Phobius"/>
    </source>
</evidence>
<feature type="transmembrane region" description="Helical" evidence="1">
    <location>
        <begin position="320"/>
        <end position="338"/>
    </location>
</feature>
<keyword evidence="4" id="KW-0012">Acyltransferase</keyword>
<gene>
    <name evidence="4" type="ORF">K5L01_09825</name>
</gene>
<dbReference type="Proteomes" id="UP001431235">
    <property type="component" value="Unassembled WGS sequence"/>
</dbReference>
<dbReference type="PANTHER" id="PTHR23028:SF53">
    <property type="entry name" value="ACYL_TRANSF_3 DOMAIN-CONTAINING PROTEIN"/>
    <property type="match status" value="1"/>
</dbReference>
<reference evidence="4 5" key="1">
    <citation type="submission" date="2021-08" db="EMBL/GenBank/DDBJ databases">
        <title>Novel members of of the genus Stenotrophomonas from differernt environment.</title>
        <authorList>
            <person name="Deng Y."/>
        </authorList>
    </citation>
    <scope>NUCLEOTIDE SEQUENCE [LARGE SCALE GENOMIC DNA]</scope>
    <source>
        <strain evidence="4 5">CPCC 101365</strain>
    </source>
</reference>
<dbReference type="PANTHER" id="PTHR23028">
    <property type="entry name" value="ACETYLTRANSFERASE"/>
    <property type="match status" value="1"/>
</dbReference>
<feature type="domain" description="SGNH" evidence="3">
    <location>
        <begin position="424"/>
        <end position="646"/>
    </location>
</feature>
<keyword evidence="5" id="KW-1185">Reference proteome</keyword>
<keyword evidence="1" id="KW-1133">Transmembrane helix</keyword>
<dbReference type="InterPro" id="IPR050879">
    <property type="entry name" value="Acyltransferase_3"/>
</dbReference>
<feature type="domain" description="Acyltransferase 3" evidence="2">
    <location>
        <begin position="13"/>
        <end position="337"/>
    </location>
</feature>
<feature type="transmembrane region" description="Helical" evidence="1">
    <location>
        <begin position="79"/>
        <end position="99"/>
    </location>
</feature>
<evidence type="ECO:0000259" key="3">
    <source>
        <dbReference type="Pfam" id="PF19040"/>
    </source>
</evidence>
<keyword evidence="1" id="KW-0812">Transmembrane</keyword>
<dbReference type="Pfam" id="PF01757">
    <property type="entry name" value="Acyl_transf_3"/>
    <property type="match status" value="1"/>
</dbReference>
<feature type="transmembrane region" description="Helical" evidence="1">
    <location>
        <begin position="260"/>
        <end position="280"/>
    </location>
</feature>
<feature type="transmembrane region" description="Helical" evidence="1">
    <location>
        <begin position="152"/>
        <end position="170"/>
    </location>
</feature>
<comment type="caution">
    <text evidence="4">The sequence shown here is derived from an EMBL/GenBank/DDBJ whole genome shotgun (WGS) entry which is preliminary data.</text>
</comment>
<dbReference type="InterPro" id="IPR043968">
    <property type="entry name" value="SGNH"/>
</dbReference>
<proteinExistence type="predicted"/>
<evidence type="ECO:0000313" key="4">
    <source>
        <dbReference type="EMBL" id="MCL7714942.1"/>
    </source>
</evidence>
<name>A0ABT0SHX1_9GAMM</name>
<dbReference type="GO" id="GO:0016746">
    <property type="term" value="F:acyltransferase activity"/>
    <property type="evidence" value="ECO:0007669"/>
    <property type="project" value="UniProtKB-KW"/>
</dbReference>
<feature type="transmembrane region" description="Helical" evidence="1">
    <location>
        <begin position="206"/>
        <end position="225"/>
    </location>
</feature>
<dbReference type="RefSeq" id="WP_250064228.1">
    <property type="nucleotide sequence ID" value="NZ_JAIKTS010000003.1"/>
</dbReference>
<protein>
    <submittedName>
        <fullName evidence="4">Acyltransferase</fullName>
    </submittedName>
</protein>
<organism evidence="4 5">
    <name type="scientific">Stenotrophomonas mori</name>
    <dbReference type="NCBI Taxonomy" id="2871096"/>
    <lineage>
        <taxon>Bacteria</taxon>
        <taxon>Pseudomonadati</taxon>
        <taxon>Pseudomonadota</taxon>
        <taxon>Gammaproteobacteria</taxon>
        <taxon>Lysobacterales</taxon>
        <taxon>Lysobacteraceae</taxon>
        <taxon>Stenotrophomonas</taxon>
    </lineage>
</organism>
<evidence type="ECO:0000259" key="2">
    <source>
        <dbReference type="Pfam" id="PF01757"/>
    </source>
</evidence>
<evidence type="ECO:0000313" key="5">
    <source>
        <dbReference type="Proteomes" id="UP001431235"/>
    </source>
</evidence>
<dbReference type="Pfam" id="PF19040">
    <property type="entry name" value="SGNH"/>
    <property type="match status" value="1"/>
</dbReference>